<comment type="caution">
    <text evidence="1">The sequence shown here is derived from an EMBL/GenBank/DDBJ whole genome shotgun (WGS) entry which is preliminary data.</text>
</comment>
<dbReference type="EMBL" id="BAAALF010001155">
    <property type="protein sequence ID" value="GAA1087400.1"/>
    <property type="molecule type" value="Genomic_DNA"/>
</dbReference>
<name>A0ABP4E610_9ACTN</name>
<gene>
    <name evidence="1" type="ORF">GCM10009665_80640</name>
</gene>
<evidence type="ECO:0000313" key="2">
    <source>
        <dbReference type="Proteomes" id="UP001500037"/>
    </source>
</evidence>
<evidence type="ECO:0000313" key="1">
    <source>
        <dbReference type="EMBL" id="GAA1087400.1"/>
    </source>
</evidence>
<protein>
    <submittedName>
        <fullName evidence="1">Uncharacterized protein</fullName>
    </submittedName>
</protein>
<dbReference type="Proteomes" id="UP001500037">
    <property type="component" value="Unassembled WGS sequence"/>
</dbReference>
<proteinExistence type="predicted"/>
<organism evidence="1 2">
    <name type="scientific">Kitasatospora nipponensis</name>
    <dbReference type="NCBI Taxonomy" id="258049"/>
    <lineage>
        <taxon>Bacteria</taxon>
        <taxon>Bacillati</taxon>
        <taxon>Actinomycetota</taxon>
        <taxon>Actinomycetes</taxon>
        <taxon>Kitasatosporales</taxon>
        <taxon>Streptomycetaceae</taxon>
        <taxon>Kitasatospora</taxon>
    </lineage>
</organism>
<reference evidence="2" key="1">
    <citation type="journal article" date="2019" name="Int. J. Syst. Evol. Microbiol.">
        <title>The Global Catalogue of Microorganisms (GCM) 10K type strain sequencing project: providing services to taxonomists for standard genome sequencing and annotation.</title>
        <authorList>
            <consortium name="The Broad Institute Genomics Platform"/>
            <consortium name="The Broad Institute Genome Sequencing Center for Infectious Disease"/>
            <person name="Wu L."/>
            <person name="Ma J."/>
        </authorList>
    </citation>
    <scope>NUCLEOTIDE SEQUENCE [LARGE SCALE GENOMIC DNA]</scope>
    <source>
        <strain evidence="2">JCM 13004</strain>
    </source>
</reference>
<keyword evidence="2" id="KW-1185">Reference proteome</keyword>
<sequence>MSVHFFAFRAGPRTPWTIEPGGVRRRRMTAFRTGARKGSGRPVGAVVRTLRSGLRRTPRTG</sequence>
<accession>A0ABP4E610</accession>